<keyword evidence="2" id="KW-0378">Hydrolase</keyword>
<dbReference type="PROSITE" id="PS50240">
    <property type="entry name" value="TRYPSIN_DOM"/>
    <property type="match status" value="1"/>
</dbReference>
<dbReference type="Pfam" id="PF00089">
    <property type="entry name" value="Trypsin"/>
    <property type="match status" value="1"/>
</dbReference>
<keyword evidence="1" id="KW-0645">Protease</keyword>
<dbReference type="InterPro" id="IPR001254">
    <property type="entry name" value="Trypsin_dom"/>
</dbReference>
<evidence type="ECO:0000256" key="2">
    <source>
        <dbReference type="ARBA" id="ARBA00022801"/>
    </source>
</evidence>
<dbReference type="OrthoDB" id="6261922at2759"/>
<keyword evidence="7" id="KW-1185">Reference proteome</keyword>
<dbReference type="AlphaFoldDB" id="A0A1S4F7U6"/>
<dbReference type="PANTHER" id="PTHR24276">
    <property type="entry name" value="POLYSERASE-RELATED"/>
    <property type="match status" value="1"/>
</dbReference>
<keyword evidence="3" id="KW-0720">Serine protease</keyword>
<dbReference type="SMART" id="SM00020">
    <property type="entry name" value="Tryp_SPc"/>
    <property type="match status" value="1"/>
</dbReference>
<evidence type="ECO:0000256" key="5">
    <source>
        <dbReference type="ARBA" id="ARBA00024195"/>
    </source>
</evidence>
<dbReference type="CDD" id="cd00190">
    <property type="entry name" value="Tryp_SPc"/>
    <property type="match status" value="1"/>
</dbReference>
<dbReference type="GO" id="GO:0004252">
    <property type="term" value="F:serine-type endopeptidase activity"/>
    <property type="evidence" value="ECO:0007669"/>
    <property type="project" value="InterPro"/>
</dbReference>
<gene>
    <name evidence="6" type="primary">5564930</name>
</gene>
<dbReference type="PANTHER" id="PTHR24276:SF96">
    <property type="entry name" value="PEPTIDASE S1 DOMAIN-CONTAINING PROTEIN"/>
    <property type="match status" value="1"/>
</dbReference>
<dbReference type="InterPro" id="IPR009003">
    <property type="entry name" value="Peptidase_S1_PA"/>
</dbReference>
<comment type="similarity">
    <text evidence="5">Belongs to the peptidase S1 family. CLIP subfamily.</text>
</comment>
<proteinExistence type="inferred from homology"/>
<name>A0A1S4F7U6_AEDAE</name>
<evidence type="ECO:0000256" key="1">
    <source>
        <dbReference type="ARBA" id="ARBA00022670"/>
    </source>
</evidence>
<dbReference type="EnsemblMetazoa" id="AAEL004505-RA">
    <property type="protein sequence ID" value="AAEL004505-PA"/>
    <property type="gene ID" value="AAEL004505"/>
</dbReference>
<sequence>MKRSTLLSVILCVLGAQAAPDRTSRIINGQIASYNPYNAYIVYTRTDGYGYFGGGTIISDRHILTAAINIFGFVKWDVGVGSNILSQLGTVTSYTATAHPLFNSANRANDIGVITLPVSLVITGNVAPIALPPLNVVVGFPFENEQGTVVGFGFTDVAATVRPSYLMRAYQRVTSNTRCQQYYQITLPNHFCAEDTVEGANVCNGDLGAGFITDVNGQQTVTGVASLITQACGYLYPAGYTRVEPYRAWINSITGI</sequence>
<evidence type="ECO:0000256" key="4">
    <source>
        <dbReference type="ARBA" id="ARBA00023157"/>
    </source>
</evidence>
<evidence type="ECO:0000313" key="7">
    <source>
        <dbReference type="Proteomes" id="UP000008820"/>
    </source>
</evidence>
<organism evidence="6 7">
    <name type="scientific">Aedes aegypti</name>
    <name type="common">Yellowfever mosquito</name>
    <name type="synonym">Culex aegypti</name>
    <dbReference type="NCBI Taxonomy" id="7159"/>
    <lineage>
        <taxon>Eukaryota</taxon>
        <taxon>Metazoa</taxon>
        <taxon>Ecdysozoa</taxon>
        <taxon>Arthropoda</taxon>
        <taxon>Hexapoda</taxon>
        <taxon>Insecta</taxon>
        <taxon>Pterygota</taxon>
        <taxon>Neoptera</taxon>
        <taxon>Endopterygota</taxon>
        <taxon>Diptera</taxon>
        <taxon>Nematocera</taxon>
        <taxon>Culicoidea</taxon>
        <taxon>Culicidae</taxon>
        <taxon>Culicinae</taxon>
        <taxon>Aedini</taxon>
        <taxon>Aedes</taxon>
        <taxon>Stegomyia</taxon>
    </lineage>
</organism>
<evidence type="ECO:0000256" key="3">
    <source>
        <dbReference type="ARBA" id="ARBA00022825"/>
    </source>
</evidence>
<keyword evidence="4" id="KW-1015">Disulfide bond</keyword>
<dbReference type="InParanoid" id="A0A1S4F7U6"/>
<evidence type="ECO:0000313" key="6">
    <source>
        <dbReference type="EnsemblMetazoa" id="AAEL004505-PA"/>
    </source>
</evidence>
<reference evidence="6 7" key="1">
    <citation type="submission" date="2017-06" db="EMBL/GenBank/DDBJ databases">
        <title>Aedes aegypti genome working group (AGWG) sequencing and assembly.</title>
        <authorList>
            <consortium name="Aedes aegypti Genome Working Group (AGWG)"/>
            <person name="Matthews B.J."/>
        </authorList>
    </citation>
    <scope>NUCLEOTIDE SEQUENCE [LARGE SCALE GENOMIC DNA]</scope>
    <source>
        <strain evidence="6 7">LVP_AGWG</strain>
    </source>
</reference>
<reference evidence="6" key="2">
    <citation type="submission" date="2020-05" db="UniProtKB">
        <authorList>
            <consortium name="EnsemblMetazoa"/>
        </authorList>
    </citation>
    <scope>IDENTIFICATION</scope>
    <source>
        <strain evidence="6">LVP_AGWG</strain>
    </source>
</reference>
<dbReference type="Gene3D" id="2.40.10.10">
    <property type="entry name" value="Trypsin-like serine proteases"/>
    <property type="match status" value="1"/>
</dbReference>
<dbReference type="Proteomes" id="UP000008820">
    <property type="component" value="Chromosome 2"/>
</dbReference>
<dbReference type="InterPro" id="IPR043504">
    <property type="entry name" value="Peptidase_S1_PA_chymotrypsin"/>
</dbReference>
<dbReference type="InterPro" id="IPR050430">
    <property type="entry name" value="Peptidase_S1"/>
</dbReference>
<dbReference type="SUPFAM" id="SSF50494">
    <property type="entry name" value="Trypsin-like serine proteases"/>
    <property type="match status" value="1"/>
</dbReference>
<dbReference type="GO" id="GO:0006508">
    <property type="term" value="P:proteolysis"/>
    <property type="evidence" value="ECO:0007669"/>
    <property type="project" value="UniProtKB-KW"/>
</dbReference>
<dbReference type="VEuPathDB" id="VectorBase:AAEL004505"/>
<protein>
    <submittedName>
        <fullName evidence="6">Uncharacterized protein</fullName>
    </submittedName>
</protein>
<accession>A0A1S4F7U6</accession>